<gene>
    <name evidence="9" type="ORF">Tpal_2637</name>
</gene>
<evidence type="ECO:0000256" key="5">
    <source>
        <dbReference type="ARBA" id="ARBA00022839"/>
    </source>
</evidence>
<dbReference type="Gene3D" id="3.30.420.10">
    <property type="entry name" value="Ribonuclease H-like superfamily/Ribonuclease H"/>
    <property type="match status" value="1"/>
</dbReference>
<name>A0A143YY65_9LACT</name>
<dbReference type="SMART" id="SM00479">
    <property type="entry name" value="EXOIII"/>
    <property type="match status" value="1"/>
</dbReference>
<reference evidence="9 10" key="1">
    <citation type="submission" date="2016-02" db="EMBL/GenBank/DDBJ databases">
        <authorList>
            <person name="Wen L."/>
            <person name="He K."/>
            <person name="Yang H."/>
        </authorList>
    </citation>
    <scope>NUCLEOTIDE SEQUENCE [LARGE SCALE GENOMIC DNA]</scope>
    <source>
        <strain evidence="9">Trichococcus palustris</strain>
    </source>
</reference>
<dbReference type="InterPro" id="IPR036420">
    <property type="entry name" value="BRCT_dom_sf"/>
</dbReference>
<dbReference type="GO" id="GO:0003676">
    <property type="term" value="F:nucleic acid binding"/>
    <property type="evidence" value="ECO:0007669"/>
    <property type="project" value="InterPro"/>
</dbReference>
<keyword evidence="10" id="KW-1185">Reference proteome</keyword>
<proteinExistence type="predicted"/>
<dbReference type="EMBL" id="FJNE01000010">
    <property type="protein sequence ID" value="CZR01348.1"/>
    <property type="molecule type" value="Genomic_DNA"/>
</dbReference>
<keyword evidence="4" id="KW-0540">Nuclease</keyword>
<accession>A0A143YY65</accession>
<dbReference type="Proteomes" id="UP000242754">
    <property type="component" value="Unassembled WGS sequence"/>
</dbReference>
<dbReference type="Pfam" id="PF00533">
    <property type="entry name" value="BRCT"/>
    <property type="match status" value="1"/>
</dbReference>
<dbReference type="InterPro" id="IPR013520">
    <property type="entry name" value="Ribonucl_H"/>
</dbReference>
<keyword evidence="6" id="KW-0239">DNA-directed DNA polymerase</keyword>
<dbReference type="PANTHER" id="PTHR30231">
    <property type="entry name" value="DNA POLYMERASE III SUBUNIT EPSILON"/>
    <property type="match status" value="1"/>
</dbReference>
<dbReference type="CDD" id="cd06130">
    <property type="entry name" value="DNA_pol_III_epsilon_like"/>
    <property type="match status" value="1"/>
</dbReference>
<keyword evidence="5 9" id="KW-0378">Hydrolase</keyword>
<dbReference type="AlphaFoldDB" id="A0A143YY65"/>
<dbReference type="STRING" id="140314.SAMN04488076_11713"/>
<evidence type="ECO:0000256" key="6">
    <source>
        <dbReference type="ARBA" id="ARBA00022932"/>
    </source>
</evidence>
<dbReference type="PROSITE" id="PS50172">
    <property type="entry name" value="BRCT"/>
    <property type="match status" value="1"/>
</dbReference>
<dbReference type="CDD" id="cd17748">
    <property type="entry name" value="BRCT_DNA_ligase_like"/>
    <property type="match status" value="1"/>
</dbReference>
<dbReference type="Pfam" id="PF00929">
    <property type="entry name" value="RNase_T"/>
    <property type="match status" value="1"/>
</dbReference>
<dbReference type="SUPFAM" id="SSF53098">
    <property type="entry name" value="Ribonuclease H-like"/>
    <property type="match status" value="1"/>
</dbReference>
<protein>
    <recommendedName>
        <fullName evidence="7">DNA polymerase III polC-type</fullName>
    </recommendedName>
</protein>
<evidence type="ECO:0000259" key="8">
    <source>
        <dbReference type="PROSITE" id="PS50172"/>
    </source>
</evidence>
<dbReference type="Gene3D" id="3.40.50.10190">
    <property type="entry name" value="BRCT domain"/>
    <property type="match status" value="1"/>
</dbReference>
<dbReference type="FunFam" id="3.30.420.10:FF:000045">
    <property type="entry name" value="3'-5' exonuclease DinG"/>
    <property type="match status" value="1"/>
</dbReference>
<dbReference type="InterPro" id="IPR001357">
    <property type="entry name" value="BRCT_dom"/>
</dbReference>
<evidence type="ECO:0000313" key="10">
    <source>
        <dbReference type="Proteomes" id="UP000242754"/>
    </source>
</evidence>
<dbReference type="GO" id="GO:0008408">
    <property type="term" value="F:3'-5' exonuclease activity"/>
    <property type="evidence" value="ECO:0007669"/>
    <property type="project" value="TreeGrafter"/>
</dbReference>
<evidence type="ECO:0000256" key="2">
    <source>
        <dbReference type="ARBA" id="ARBA00022695"/>
    </source>
</evidence>
<keyword evidence="2" id="KW-0548">Nucleotidyltransferase</keyword>
<dbReference type="GO" id="GO:0003887">
    <property type="term" value="F:DNA-directed DNA polymerase activity"/>
    <property type="evidence" value="ECO:0007669"/>
    <property type="project" value="UniProtKB-KW"/>
</dbReference>
<dbReference type="InterPro" id="IPR036397">
    <property type="entry name" value="RNaseH_sf"/>
</dbReference>
<feature type="domain" description="BRCT" evidence="8">
    <location>
        <begin position="213"/>
        <end position="303"/>
    </location>
</feature>
<evidence type="ECO:0000256" key="3">
    <source>
        <dbReference type="ARBA" id="ARBA00022705"/>
    </source>
</evidence>
<keyword evidence="3" id="KW-0235">DNA replication</keyword>
<keyword evidence="5 9" id="KW-0269">Exonuclease</keyword>
<organism evidence="9 10">
    <name type="scientific">Trichococcus palustris</name>
    <dbReference type="NCBI Taxonomy" id="140314"/>
    <lineage>
        <taxon>Bacteria</taxon>
        <taxon>Bacillati</taxon>
        <taxon>Bacillota</taxon>
        <taxon>Bacilli</taxon>
        <taxon>Lactobacillales</taxon>
        <taxon>Carnobacteriaceae</taxon>
        <taxon>Trichococcus</taxon>
    </lineage>
</organism>
<dbReference type="PANTHER" id="PTHR30231:SF42">
    <property type="entry name" value="EXONUCLEASE"/>
    <property type="match status" value="1"/>
</dbReference>
<evidence type="ECO:0000256" key="1">
    <source>
        <dbReference type="ARBA" id="ARBA00022679"/>
    </source>
</evidence>
<dbReference type="InterPro" id="IPR012337">
    <property type="entry name" value="RNaseH-like_sf"/>
</dbReference>
<evidence type="ECO:0000313" key="9">
    <source>
        <dbReference type="EMBL" id="CZR01348.1"/>
    </source>
</evidence>
<evidence type="ECO:0000256" key="7">
    <source>
        <dbReference type="ARBA" id="ARBA00070925"/>
    </source>
</evidence>
<keyword evidence="1" id="KW-0808">Transferase</keyword>
<evidence type="ECO:0000256" key="4">
    <source>
        <dbReference type="ARBA" id="ARBA00022722"/>
    </source>
</evidence>
<sequence>MDYVAIDFETANGRGDSVCSIGLSRFSDGKEIDRYYALINPGQYFSQSNILIHGITEEDVASKPFFDDLYPEIRSFIGDAPLVAHFAQFDMSCLQKTIETYRLPKMQNEFFCSCKMAQRMLDLHNNRLPTVLDYFGLTIENHHNASDDAVACGLITSNMLKQYDYDIAGFLEQYQYQMGKLFSHPFGVAKGGKKAPAKKKAAPALKPKSLFFDKEHVFYGKHVCFTGRLQKLKRNDAAQLVIDAGGHFDSQLSYETTYLVVSDSDWRKIGTPGESSKIQAVRELQGGGRNVTMLSESDFLRIF</sequence>
<dbReference type="SUPFAM" id="SSF52113">
    <property type="entry name" value="BRCT domain"/>
    <property type="match status" value="1"/>
</dbReference>
<dbReference type="RefSeq" id="WP_177194487.1">
    <property type="nucleotide sequence ID" value="NZ_FJNE01000010.1"/>
</dbReference>
<dbReference type="GO" id="GO:0006260">
    <property type="term" value="P:DNA replication"/>
    <property type="evidence" value="ECO:0007669"/>
    <property type="project" value="UniProtKB-KW"/>
</dbReference>
<dbReference type="GO" id="GO:0005829">
    <property type="term" value="C:cytosol"/>
    <property type="evidence" value="ECO:0007669"/>
    <property type="project" value="TreeGrafter"/>
</dbReference>